<keyword evidence="3" id="KW-1185">Reference proteome</keyword>
<sequence>MLIMITMTKPIFITATQTKVAVKLGNGSSAWHRLLRIPDTITCNISYRLILETYNAHILMPIMEIAELDDAVDKLCWYSICLSPRPRLEPEPGSKLDSGWKRGSKGDGGREDCLNLG</sequence>
<name>A0A4C1SVR2_EUMVA</name>
<evidence type="ECO:0000313" key="3">
    <source>
        <dbReference type="Proteomes" id="UP000299102"/>
    </source>
</evidence>
<dbReference type="Proteomes" id="UP000299102">
    <property type="component" value="Unassembled WGS sequence"/>
</dbReference>
<reference evidence="2 3" key="1">
    <citation type="journal article" date="2019" name="Commun. Biol.">
        <title>The bagworm genome reveals a unique fibroin gene that provides high tensile strength.</title>
        <authorList>
            <person name="Kono N."/>
            <person name="Nakamura H."/>
            <person name="Ohtoshi R."/>
            <person name="Tomita M."/>
            <person name="Numata K."/>
            <person name="Arakawa K."/>
        </authorList>
    </citation>
    <scope>NUCLEOTIDE SEQUENCE [LARGE SCALE GENOMIC DNA]</scope>
</reference>
<evidence type="ECO:0000256" key="1">
    <source>
        <dbReference type="SAM" id="MobiDB-lite"/>
    </source>
</evidence>
<feature type="compositionally biased region" description="Basic and acidic residues" evidence="1">
    <location>
        <begin position="86"/>
        <end position="117"/>
    </location>
</feature>
<evidence type="ECO:0000313" key="2">
    <source>
        <dbReference type="EMBL" id="GBP05131.1"/>
    </source>
</evidence>
<gene>
    <name evidence="2" type="ORF">EVAR_3450_1</name>
</gene>
<organism evidence="2 3">
    <name type="scientific">Eumeta variegata</name>
    <name type="common">Bagworm moth</name>
    <name type="synonym">Eumeta japonica</name>
    <dbReference type="NCBI Taxonomy" id="151549"/>
    <lineage>
        <taxon>Eukaryota</taxon>
        <taxon>Metazoa</taxon>
        <taxon>Ecdysozoa</taxon>
        <taxon>Arthropoda</taxon>
        <taxon>Hexapoda</taxon>
        <taxon>Insecta</taxon>
        <taxon>Pterygota</taxon>
        <taxon>Neoptera</taxon>
        <taxon>Endopterygota</taxon>
        <taxon>Lepidoptera</taxon>
        <taxon>Glossata</taxon>
        <taxon>Ditrysia</taxon>
        <taxon>Tineoidea</taxon>
        <taxon>Psychidae</taxon>
        <taxon>Oiketicinae</taxon>
        <taxon>Eumeta</taxon>
    </lineage>
</organism>
<proteinExistence type="predicted"/>
<feature type="region of interest" description="Disordered" evidence="1">
    <location>
        <begin position="84"/>
        <end position="117"/>
    </location>
</feature>
<accession>A0A4C1SVR2</accession>
<protein>
    <submittedName>
        <fullName evidence="2">Uncharacterized protein</fullName>
    </submittedName>
</protein>
<dbReference type="AlphaFoldDB" id="A0A4C1SVR2"/>
<dbReference type="EMBL" id="BGZK01000016">
    <property type="protein sequence ID" value="GBP05131.1"/>
    <property type="molecule type" value="Genomic_DNA"/>
</dbReference>
<comment type="caution">
    <text evidence="2">The sequence shown here is derived from an EMBL/GenBank/DDBJ whole genome shotgun (WGS) entry which is preliminary data.</text>
</comment>